<dbReference type="PANTHER" id="PTHR12983:SF9">
    <property type="entry name" value="E3 UBIQUITIN-PROTEIN LIGASE RNF10"/>
    <property type="match status" value="1"/>
</dbReference>
<comment type="subcellular location">
    <subcellularLocation>
        <location evidence="1">Cytoplasm</location>
    </subcellularLocation>
</comment>
<feature type="region of interest" description="Disordered" evidence="3">
    <location>
        <begin position="1"/>
        <end position="70"/>
    </location>
</feature>
<reference evidence="5" key="1">
    <citation type="submission" date="2025-08" db="UniProtKB">
        <authorList>
            <consortium name="RefSeq"/>
        </authorList>
    </citation>
    <scope>IDENTIFICATION</scope>
</reference>
<accession>A0A8M1KHN0</accession>
<keyword evidence="2" id="KW-0963">Cytoplasm</keyword>
<gene>
    <name evidence="5" type="primary">LOC122130671</name>
</gene>
<keyword evidence="4" id="KW-1185">Reference proteome</keyword>
<protein>
    <submittedName>
        <fullName evidence="5">RING finger protein 10-like</fullName>
    </submittedName>
</protein>
<dbReference type="AlphaFoldDB" id="A0A8M1KHN0"/>
<organism evidence="4 5">
    <name type="scientific">Clupea harengus</name>
    <name type="common">Atlantic herring</name>
    <dbReference type="NCBI Taxonomy" id="7950"/>
    <lineage>
        <taxon>Eukaryota</taxon>
        <taxon>Metazoa</taxon>
        <taxon>Chordata</taxon>
        <taxon>Craniata</taxon>
        <taxon>Vertebrata</taxon>
        <taxon>Euteleostomi</taxon>
        <taxon>Actinopterygii</taxon>
        <taxon>Neopterygii</taxon>
        <taxon>Teleostei</taxon>
        <taxon>Clupei</taxon>
        <taxon>Clupeiformes</taxon>
        <taxon>Clupeoidei</taxon>
        <taxon>Clupeidae</taxon>
        <taxon>Clupea</taxon>
    </lineage>
</organism>
<dbReference type="GO" id="GO:0000976">
    <property type="term" value="F:transcription cis-regulatory region binding"/>
    <property type="evidence" value="ECO:0007669"/>
    <property type="project" value="TreeGrafter"/>
</dbReference>
<evidence type="ECO:0000256" key="3">
    <source>
        <dbReference type="SAM" id="MobiDB-lite"/>
    </source>
</evidence>
<dbReference type="OrthoDB" id="302966at2759"/>
<proteinExistence type="predicted"/>
<evidence type="ECO:0000313" key="5">
    <source>
        <dbReference type="RefSeq" id="XP_042561324.1"/>
    </source>
</evidence>
<dbReference type="GO" id="GO:0005737">
    <property type="term" value="C:cytoplasm"/>
    <property type="evidence" value="ECO:0007669"/>
    <property type="project" value="UniProtKB-SubCell"/>
</dbReference>
<dbReference type="Proteomes" id="UP000515152">
    <property type="component" value="Unplaced"/>
</dbReference>
<dbReference type="GO" id="GO:0031643">
    <property type="term" value="P:positive regulation of myelination"/>
    <property type="evidence" value="ECO:0007669"/>
    <property type="project" value="TreeGrafter"/>
</dbReference>
<dbReference type="GO" id="GO:0045944">
    <property type="term" value="P:positive regulation of transcription by RNA polymerase II"/>
    <property type="evidence" value="ECO:0007669"/>
    <property type="project" value="TreeGrafter"/>
</dbReference>
<dbReference type="RefSeq" id="XP_042561324.1">
    <property type="nucleotide sequence ID" value="XM_042705390.1"/>
</dbReference>
<dbReference type="KEGG" id="char:122130671"/>
<name>A0A8M1KHN0_CLUHA</name>
<evidence type="ECO:0000256" key="2">
    <source>
        <dbReference type="ARBA" id="ARBA00022490"/>
    </source>
</evidence>
<dbReference type="GeneID" id="122130671"/>
<sequence>MLQYSSAFDNEVQEVPDVDPVEVAEEVPEGPTEASFNPISDAEAPQALEGAPAAPQNEAGRPPTSEPGPYYYFYQADDGQQMFLHPVNVRCLLREYGSLEASPPAITATVVEVEGHAVTEVIRSGLGGPIR</sequence>
<dbReference type="InterPro" id="IPR039739">
    <property type="entry name" value="MAG2/RNF10"/>
</dbReference>
<evidence type="ECO:0000313" key="4">
    <source>
        <dbReference type="Proteomes" id="UP000515152"/>
    </source>
</evidence>
<evidence type="ECO:0000256" key="1">
    <source>
        <dbReference type="ARBA" id="ARBA00004496"/>
    </source>
</evidence>
<feature type="compositionally biased region" description="Acidic residues" evidence="3">
    <location>
        <begin position="11"/>
        <end position="28"/>
    </location>
</feature>
<dbReference type="PANTHER" id="PTHR12983">
    <property type="entry name" value="RING FINGER 10 FAMILY MEMBER"/>
    <property type="match status" value="1"/>
</dbReference>